<evidence type="ECO:0000313" key="1">
    <source>
        <dbReference type="EMBL" id="GGL13222.1"/>
    </source>
</evidence>
<reference evidence="1" key="1">
    <citation type="journal article" date="2014" name="Int. J. Syst. Evol. Microbiol.">
        <title>Complete genome sequence of Corynebacterium casei LMG S-19264T (=DSM 44701T), isolated from a smear-ripened cheese.</title>
        <authorList>
            <consortium name="US DOE Joint Genome Institute (JGI-PGF)"/>
            <person name="Walter F."/>
            <person name="Albersmeier A."/>
            <person name="Kalinowski J."/>
            <person name="Ruckert C."/>
        </authorList>
    </citation>
    <scope>NUCLEOTIDE SEQUENCE</scope>
    <source>
        <strain evidence="1">CGMCC 4.7299</strain>
    </source>
</reference>
<accession>A0A8J3C4B8</accession>
<protein>
    <recommendedName>
        <fullName evidence="3">ASCH domain-containing protein</fullName>
    </recommendedName>
</protein>
<dbReference type="EMBL" id="BMMX01000040">
    <property type="protein sequence ID" value="GGL13222.1"/>
    <property type="molecule type" value="Genomic_DNA"/>
</dbReference>
<reference evidence="1" key="2">
    <citation type="submission" date="2020-09" db="EMBL/GenBank/DDBJ databases">
        <authorList>
            <person name="Sun Q."/>
            <person name="Zhou Y."/>
        </authorList>
    </citation>
    <scope>NUCLEOTIDE SEQUENCE</scope>
    <source>
        <strain evidence="1">CGMCC 4.7299</strain>
    </source>
</reference>
<dbReference type="RefSeq" id="WP_189082213.1">
    <property type="nucleotide sequence ID" value="NZ_BMMX01000040.1"/>
</dbReference>
<keyword evidence="2" id="KW-1185">Reference proteome</keyword>
<evidence type="ECO:0008006" key="3">
    <source>
        <dbReference type="Google" id="ProtNLM"/>
    </source>
</evidence>
<comment type="caution">
    <text evidence="1">The sequence shown here is derived from an EMBL/GenBank/DDBJ whole genome shotgun (WGS) entry which is preliminary data.</text>
</comment>
<dbReference type="SUPFAM" id="SSF88697">
    <property type="entry name" value="PUA domain-like"/>
    <property type="match status" value="1"/>
</dbReference>
<dbReference type="Proteomes" id="UP000656042">
    <property type="component" value="Unassembled WGS sequence"/>
</dbReference>
<name>A0A8J3C4B8_9ACTN</name>
<dbReference type="InterPro" id="IPR015947">
    <property type="entry name" value="PUA-like_sf"/>
</dbReference>
<proteinExistence type="predicted"/>
<gene>
    <name evidence="1" type="ORF">GCM10012284_54870</name>
</gene>
<dbReference type="AlphaFoldDB" id="A0A8J3C4B8"/>
<sequence>MVFSRELRPMVLAGDITVTFRLWSRCQVKTGGRYRVGPGEIEVDAIELMPFASIDDADLRRCGEADREALRRRAAHAGPVHDDTLLYRIEFHVVE</sequence>
<evidence type="ECO:0000313" key="2">
    <source>
        <dbReference type="Proteomes" id="UP000656042"/>
    </source>
</evidence>
<organism evidence="1 2">
    <name type="scientific">Mangrovihabitans endophyticus</name>
    <dbReference type="NCBI Taxonomy" id="1751298"/>
    <lineage>
        <taxon>Bacteria</taxon>
        <taxon>Bacillati</taxon>
        <taxon>Actinomycetota</taxon>
        <taxon>Actinomycetes</taxon>
        <taxon>Micromonosporales</taxon>
        <taxon>Micromonosporaceae</taxon>
        <taxon>Mangrovihabitans</taxon>
    </lineage>
</organism>